<dbReference type="InterPro" id="IPR002557">
    <property type="entry name" value="Chitin-bd_dom"/>
</dbReference>
<name>A0AAF5PH47_WUCBA</name>
<proteinExistence type="predicted"/>
<reference evidence="3" key="1">
    <citation type="submission" date="2015-03" db="EMBL/GenBank/DDBJ databases">
        <title>Wuchereria bancrofti Genome Sequencing Papua New Guinea Strain.</title>
        <authorList>
            <person name="Small S.T."/>
            <person name="Serre D."/>
            <person name="Zimmerman P.A."/>
        </authorList>
    </citation>
    <scope>NUCLEOTIDE SEQUENCE [LARGE SCALE GENOMIC DNA]</scope>
    <source>
        <strain evidence="3">pt0022</strain>
    </source>
</reference>
<dbReference type="GO" id="GO:0008061">
    <property type="term" value="F:chitin binding"/>
    <property type="evidence" value="ECO:0007669"/>
    <property type="project" value="InterPro"/>
</dbReference>
<protein>
    <recommendedName>
        <fullName evidence="2">Chitin-binding type-2 domain-containing protein</fullName>
    </recommendedName>
</protein>
<accession>A0AAF5PH47</accession>
<evidence type="ECO:0000256" key="1">
    <source>
        <dbReference type="SAM" id="Phobius"/>
    </source>
</evidence>
<dbReference type="Pfam" id="PF01607">
    <property type="entry name" value="CBM_14"/>
    <property type="match status" value="1"/>
</dbReference>
<reference evidence="4" key="3">
    <citation type="submission" date="2024-02" db="UniProtKB">
        <authorList>
            <consortium name="WormBaseParasite"/>
        </authorList>
    </citation>
    <scope>IDENTIFICATION</scope>
    <source>
        <strain evidence="4">pt0022</strain>
    </source>
</reference>
<dbReference type="Proteomes" id="UP000093561">
    <property type="component" value="Unassembled WGS sequence"/>
</dbReference>
<sequence length="110" mass="12558">MTEEHLRRPMDMSTLDTYFLNLVSDQPFTIRLPDGAYEKSCSLEFILCVADMSVLYDCPVQFIFHTQSEKCLTRSQMSRILILMIFVSGSPIAFMSVAVQQKNNTISSPH</sequence>
<evidence type="ECO:0000313" key="3">
    <source>
        <dbReference type="Proteomes" id="UP000093561"/>
    </source>
</evidence>
<evidence type="ECO:0000259" key="2">
    <source>
        <dbReference type="Pfam" id="PF01607"/>
    </source>
</evidence>
<feature type="transmembrane region" description="Helical" evidence="1">
    <location>
        <begin position="80"/>
        <end position="99"/>
    </location>
</feature>
<dbReference type="GO" id="GO:0005576">
    <property type="term" value="C:extracellular region"/>
    <property type="evidence" value="ECO:0007669"/>
    <property type="project" value="InterPro"/>
</dbReference>
<keyword evidence="1" id="KW-0812">Transmembrane</keyword>
<keyword evidence="1" id="KW-1133">Transmembrane helix</keyword>
<evidence type="ECO:0000313" key="4">
    <source>
        <dbReference type="WBParaSite" id="mrna-Wban_00609"/>
    </source>
</evidence>
<dbReference type="WBParaSite" id="mrna-Wban_00609">
    <property type="protein sequence ID" value="mrna-Wban_00609"/>
    <property type="gene ID" value="Wban_00609"/>
</dbReference>
<organism evidence="3 4">
    <name type="scientific">Wuchereria bancrofti</name>
    <dbReference type="NCBI Taxonomy" id="6293"/>
    <lineage>
        <taxon>Eukaryota</taxon>
        <taxon>Metazoa</taxon>
        <taxon>Ecdysozoa</taxon>
        <taxon>Nematoda</taxon>
        <taxon>Chromadorea</taxon>
        <taxon>Rhabditida</taxon>
        <taxon>Spirurina</taxon>
        <taxon>Spiruromorpha</taxon>
        <taxon>Filarioidea</taxon>
        <taxon>Onchocercidae</taxon>
        <taxon>Wuchereria</taxon>
    </lineage>
</organism>
<feature type="domain" description="Chitin-binding type-2" evidence="2">
    <location>
        <begin position="34"/>
        <end position="76"/>
    </location>
</feature>
<keyword evidence="1" id="KW-0472">Membrane</keyword>
<dbReference type="AlphaFoldDB" id="A0AAF5PH47"/>
<reference evidence="3" key="2">
    <citation type="journal article" date="2016" name="Mol. Ecol.">
        <title>Population genomics of the filarial nematode parasite Wuchereria bancrofti from mosquitoes.</title>
        <authorList>
            <person name="Small S.T."/>
            <person name="Reimer L.J."/>
            <person name="Tisch D.J."/>
            <person name="King C.L."/>
            <person name="Christensen B.M."/>
            <person name="Siba P.M."/>
            <person name="Kazura J.W."/>
            <person name="Serre D."/>
            <person name="Zimmerman P.A."/>
        </authorList>
    </citation>
    <scope>NUCLEOTIDE SEQUENCE</scope>
    <source>
        <strain evidence="3">pt0022</strain>
    </source>
</reference>